<dbReference type="FunFam" id="3.40.250.10:FF:000001">
    <property type="entry name" value="Sulfurtransferase"/>
    <property type="match status" value="1"/>
</dbReference>
<dbReference type="CDD" id="cd01449">
    <property type="entry name" value="TST_Repeat_2"/>
    <property type="match status" value="1"/>
</dbReference>
<dbReference type="Gene3D" id="3.40.250.10">
    <property type="entry name" value="Rhodanese-like domain"/>
    <property type="match status" value="2"/>
</dbReference>
<protein>
    <submittedName>
        <fullName evidence="5">Sulfurtransferase</fullName>
    </submittedName>
</protein>
<name>A0A504JN05_9FLAO</name>
<evidence type="ECO:0000256" key="3">
    <source>
        <dbReference type="SAM" id="Phobius"/>
    </source>
</evidence>
<keyword evidence="6" id="KW-1185">Reference proteome</keyword>
<dbReference type="AlphaFoldDB" id="A0A504JN05"/>
<evidence type="ECO:0000313" key="5">
    <source>
        <dbReference type="EMBL" id="TPN88101.1"/>
    </source>
</evidence>
<dbReference type="Proteomes" id="UP000315540">
    <property type="component" value="Unassembled WGS sequence"/>
</dbReference>
<sequence length="277" mass="30967">MTQPIVSASWLFEHIDHPDLIILDATIKKVTAKENQNLAVEKIKNARFFDIKNAFSDTTTDIPNMLASPTVFEKACRTLGISNHHKIVVYDRLGIYSSPRVWWMFKTMGHQQIAVLDGGLPAWKEENLPTEPESNLNTYLQGDFIADYNPNLVINADEILHNITSNDILILDARSPGRFLGSEPEPRASLKSGHMPNAVNLHYEKVLQNGKIKPVSELKEILQHFTIADKKLIFTCGSGITACIIMLAATLAGYNHLSIYDGSWSEWGQLEGVPIQC</sequence>
<dbReference type="EMBL" id="VFWZ01000002">
    <property type="protein sequence ID" value="TPN88101.1"/>
    <property type="molecule type" value="Genomic_DNA"/>
</dbReference>
<gene>
    <name evidence="5" type="ORF">FHK87_10710</name>
</gene>
<dbReference type="OrthoDB" id="9770030at2"/>
<dbReference type="PROSITE" id="PS50206">
    <property type="entry name" value="RHODANESE_3"/>
    <property type="match status" value="2"/>
</dbReference>
<keyword evidence="3" id="KW-1133">Transmembrane helix</keyword>
<evidence type="ECO:0000256" key="1">
    <source>
        <dbReference type="ARBA" id="ARBA00022679"/>
    </source>
</evidence>
<dbReference type="Pfam" id="PF00581">
    <property type="entry name" value="Rhodanese"/>
    <property type="match status" value="2"/>
</dbReference>
<proteinExistence type="predicted"/>
<dbReference type="GO" id="GO:0004792">
    <property type="term" value="F:thiosulfate-cyanide sulfurtransferase activity"/>
    <property type="evidence" value="ECO:0007669"/>
    <property type="project" value="TreeGrafter"/>
</dbReference>
<keyword evidence="2" id="KW-0677">Repeat</keyword>
<organism evidence="5 6">
    <name type="scientific">Aquimarina algicola</name>
    <dbReference type="NCBI Taxonomy" id="2589995"/>
    <lineage>
        <taxon>Bacteria</taxon>
        <taxon>Pseudomonadati</taxon>
        <taxon>Bacteroidota</taxon>
        <taxon>Flavobacteriia</taxon>
        <taxon>Flavobacteriales</taxon>
        <taxon>Flavobacteriaceae</taxon>
        <taxon>Aquimarina</taxon>
    </lineage>
</organism>
<feature type="transmembrane region" description="Helical" evidence="3">
    <location>
        <begin position="232"/>
        <end position="254"/>
    </location>
</feature>
<dbReference type="InterPro" id="IPR001763">
    <property type="entry name" value="Rhodanese-like_dom"/>
</dbReference>
<feature type="domain" description="Rhodanese" evidence="4">
    <location>
        <begin position="164"/>
        <end position="276"/>
    </location>
</feature>
<dbReference type="InterPro" id="IPR036873">
    <property type="entry name" value="Rhodanese-like_dom_sf"/>
</dbReference>
<accession>A0A504JN05</accession>
<evidence type="ECO:0000313" key="6">
    <source>
        <dbReference type="Proteomes" id="UP000315540"/>
    </source>
</evidence>
<dbReference type="PANTHER" id="PTHR11364">
    <property type="entry name" value="THIOSULFATE SULFERTANSFERASE"/>
    <property type="match status" value="1"/>
</dbReference>
<keyword evidence="3" id="KW-0812">Transmembrane</keyword>
<evidence type="ECO:0000256" key="2">
    <source>
        <dbReference type="ARBA" id="ARBA00022737"/>
    </source>
</evidence>
<comment type="caution">
    <text evidence="5">The sequence shown here is derived from an EMBL/GenBank/DDBJ whole genome shotgun (WGS) entry which is preliminary data.</text>
</comment>
<dbReference type="InterPro" id="IPR045078">
    <property type="entry name" value="TST/MPST-like"/>
</dbReference>
<dbReference type="PANTHER" id="PTHR11364:SF27">
    <property type="entry name" value="SULFURTRANSFERASE"/>
    <property type="match status" value="1"/>
</dbReference>
<evidence type="ECO:0000259" key="4">
    <source>
        <dbReference type="PROSITE" id="PS50206"/>
    </source>
</evidence>
<keyword evidence="3" id="KW-0472">Membrane</keyword>
<keyword evidence="1 5" id="KW-0808">Transferase</keyword>
<reference evidence="5 6" key="1">
    <citation type="submission" date="2019-06" db="EMBL/GenBank/DDBJ databases">
        <authorList>
            <person name="Meng X."/>
        </authorList>
    </citation>
    <scope>NUCLEOTIDE SEQUENCE [LARGE SCALE GENOMIC DNA]</scope>
    <source>
        <strain evidence="5 6">M625</strain>
    </source>
</reference>
<dbReference type="SMART" id="SM00450">
    <property type="entry name" value="RHOD"/>
    <property type="match status" value="2"/>
</dbReference>
<dbReference type="CDD" id="cd01448">
    <property type="entry name" value="TST_Repeat_1"/>
    <property type="match status" value="1"/>
</dbReference>
<feature type="domain" description="Rhodanese" evidence="4">
    <location>
        <begin position="16"/>
        <end position="132"/>
    </location>
</feature>
<dbReference type="SUPFAM" id="SSF52821">
    <property type="entry name" value="Rhodanese/Cell cycle control phosphatase"/>
    <property type="match status" value="2"/>
</dbReference>